<dbReference type="AlphaFoldDB" id="A0A8X6N110"/>
<reference evidence="1" key="1">
    <citation type="submission" date="2020-08" db="EMBL/GenBank/DDBJ databases">
        <title>Multicomponent nature underlies the extraordinary mechanical properties of spider dragline silk.</title>
        <authorList>
            <person name="Kono N."/>
            <person name="Nakamura H."/>
            <person name="Mori M."/>
            <person name="Yoshida Y."/>
            <person name="Ohtoshi R."/>
            <person name="Malay A.D."/>
            <person name="Moran D.A.P."/>
            <person name="Tomita M."/>
            <person name="Numata K."/>
            <person name="Arakawa K."/>
        </authorList>
    </citation>
    <scope>NUCLEOTIDE SEQUENCE</scope>
</reference>
<sequence>MVKKFENGNKNPHEFTKMAFVQQRTLCTSLSSRYRTDLFLERIVTGDESGFYTIILYDKTMKTMTFFRRRASSDSSNITNNKEDPYLCAVGIFWNYTPRIGYTITATVYCEQRAHKIRSILVNNKKKCFNTITRGVML</sequence>
<name>A0A8X6N110_NEPPI</name>
<protein>
    <submittedName>
        <fullName evidence="1">Uncharacterized protein</fullName>
    </submittedName>
</protein>
<dbReference type="Proteomes" id="UP000887013">
    <property type="component" value="Unassembled WGS sequence"/>
</dbReference>
<proteinExistence type="predicted"/>
<evidence type="ECO:0000313" key="2">
    <source>
        <dbReference type="Proteomes" id="UP000887013"/>
    </source>
</evidence>
<dbReference type="InterPro" id="IPR036397">
    <property type="entry name" value="RNaseH_sf"/>
</dbReference>
<keyword evidence="2" id="KW-1185">Reference proteome</keyword>
<dbReference type="GO" id="GO:0003676">
    <property type="term" value="F:nucleic acid binding"/>
    <property type="evidence" value="ECO:0007669"/>
    <property type="project" value="InterPro"/>
</dbReference>
<gene>
    <name evidence="1" type="ORF">NPIL_179491</name>
</gene>
<dbReference type="Gene3D" id="3.30.420.10">
    <property type="entry name" value="Ribonuclease H-like superfamily/Ribonuclease H"/>
    <property type="match status" value="1"/>
</dbReference>
<accession>A0A8X6N110</accession>
<comment type="caution">
    <text evidence="1">The sequence shown here is derived from an EMBL/GenBank/DDBJ whole genome shotgun (WGS) entry which is preliminary data.</text>
</comment>
<dbReference type="EMBL" id="BMAW01004275">
    <property type="protein sequence ID" value="GFS87927.1"/>
    <property type="molecule type" value="Genomic_DNA"/>
</dbReference>
<organism evidence="1 2">
    <name type="scientific">Nephila pilipes</name>
    <name type="common">Giant wood spider</name>
    <name type="synonym">Nephila maculata</name>
    <dbReference type="NCBI Taxonomy" id="299642"/>
    <lineage>
        <taxon>Eukaryota</taxon>
        <taxon>Metazoa</taxon>
        <taxon>Ecdysozoa</taxon>
        <taxon>Arthropoda</taxon>
        <taxon>Chelicerata</taxon>
        <taxon>Arachnida</taxon>
        <taxon>Araneae</taxon>
        <taxon>Araneomorphae</taxon>
        <taxon>Entelegynae</taxon>
        <taxon>Araneoidea</taxon>
        <taxon>Nephilidae</taxon>
        <taxon>Nephila</taxon>
    </lineage>
</organism>
<evidence type="ECO:0000313" key="1">
    <source>
        <dbReference type="EMBL" id="GFS87927.1"/>
    </source>
</evidence>